<dbReference type="EC" id="3.4.14.-" evidence="7"/>
<reference evidence="8 9" key="1">
    <citation type="submission" date="2020-04" db="EMBL/GenBank/DDBJ databases">
        <title>Flammeovirga sp. SR4, a novel species isolated from seawater.</title>
        <authorList>
            <person name="Wang X."/>
        </authorList>
    </citation>
    <scope>NUCLEOTIDE SEQUENCE [LARGE SCALE GENOMIC DNA]</scope>
    <source>
        <strain evidence="8 9">ATCC 23126</strain>
    </source>
</reference>
<evidence type="ECO:0000256" key="1">
    <source>
        <dbReference type="ARBA" id="ARBA00010491"/>
    </source>
</evidence>
<gene>
    <name evidence="8" type="ORF">HHU12_10580</name>
</gene>
<proteinExistence type="inferred from homology"/>
<dbReference type="PANTHER" id="PTHR38469:SF1">
    <property type="entry name" value="PERIPLASMIC PEPTIDASE SUBFAMILY S1B"/>
    <property type="match status" value="1"/>
</dbReference>
<evidence type="ECO:0000313" key="9">
    <source>
        <dbReference type="Proteomes" id="UP000576082"/>
    </source>
</evidence>
<keyword evidence="4 7" id="KW-0732">Signal</keyword>
<keyword evidence="5 7" id="KW-0378">Hydrolase</keyword>
<dbReference type="InterPro" id="IPR019500">
    <property type="entry name" value="Pep_S46"/>
</dbReference>
<evidence type="ECO:0000256" key="6">
    <source>
        <dbReference type="ARBA" id="ARBA00022825"/>
    </source>
</evidence>
<dbReference type="SUPFAM" id="SSF50494">
    <property type="entry name" value="Trypsin-like serine proteases"/>
    <property type="match status" value="1"/>
</dbReference>
<dbReference type="RefSeq" id="WP_169656706.1">
    <property type="nucleotide sequence ID" value="NZ_JABANE010000023.1"/>
</dbReference>
<protein>
    <recommendedName>
        <fullName evidence="7">Dipeptidyl-peptidase</fullName>
        <ecNumber evidence="7">3.4.14.-</ecNumber>
    </recommendedName>
</protein>
<evidence type="ECO:0000256" key="3">
    <source>
        <dbReference type="ARBA" id="ARBA00022670"/>
    </source>
</evidence>
<dbReference type="GO" id="GO:0043171">
    <property type="term" value="P:peptide catabolic process"/>
    <property type="evidence" value="ECO:0007669"/>
    <property type="project" value="UniProtKB-UniRule"/>
</dbReference>
<comment type="similarity">
    <text evidence="1 7">Belongs to the peptidase S46 family.</text>
</comment>
<evidence type="ECO:0000256" key="2">
    <source>
        <dbReference type="ARBA" id="ARBA00022438"/>
    </source>
</evidence>
<dbReference type="GO" id="GO:0070009">
    <property type="term" value="F:serine-type aminopeptidase activity"/>
    <property type="evidence" value="ECO:0007669"/>
    <property type="project" value="UniProtKB-UniRule"/>
</dbReference>
<name>A0A7X9RRZ2_9BACT</name>
<dbReference type="AlphaFoldDB" id="A0A7X9RRZ2"/>
<dbReference type="GO" id="GO:0008239">
    <property type="term" value="F:dipeptidyl-peptidase activity"/>
    <property type="evidence" value="ECO:0007669"/>
    <property type="project" value="UniProtKB-UniRule"/>
</dbReference>
<dbReference type="InterPro" id="IPR043504">
    <property type="entry name" value="Peptidase_S1_PA_chymotrypsin"/>
</dbReference>
<keyword evidence="2 7" id="KW-0031">Aminopeptidase</keyword>
<evidence type="ECO:0000256" key="4">
    <source>
        <dbReference type="ARBA" id="ARBA00022729"/>
    </source>
</evidence>
<evidence type="ECO:0000313" key="8">
    <source>
        <dbReference type="EMBL" id="NME68403.1"/>
    </source>
</evidence>
<dbReference type="EMBL" id="JABANE010000023">
    <property type="protein sequence ID" value="NME68403.1"/>
    <property type="molecule type" value="Genomic_DNA"/>
</dbReference>
<keyword evidence="9" id="KW-1185">Reference proteome</keyword>
<evidence type="ECO:0000256" key="5">
    <source>
        <dbReference type="ARBA" id="ARBA00022801"/>
    </source>
</evidence>
<dbReference type="InterPro" id="IPR009003">
    <property type="entry name" value="Peptidase_S1_PA"/>
</dbReference>
<sequence>MKKYIHIFVVACILTPLSSIAHEGMWLPSLLQQLNEEDMQANGFKLTAEDIYSVNKSSMKDAVVWFGRGCTGEVVSNKGLILTNHHCGYGQIQSHSTVENDLLTDGFAAQSFGEELPNNGLTVSFVVRIDDVTKSVLAGVKDGMDEEKRQEIIKANIEKVGDAAVEGTHYDYIIKPFFYGNEYYMFVMETFKDIRLVFAPPSSIGKYGGDTDNWVWPRHTGDFSIFRIYADKNGNPAEYSEDNVPYTPKYHFPISLNGVKPDDFTMVYGFPGRTKQYLPSEGVSYTVETSNPIKIAMREKTIAIYDKNMAADDAVRIKYSAKKARVANAYKKWIGESKGLKRLDAINKKNEQEEMFAKAVKGNKEYEALLSKFQEEFKAIEKYQLGRDLYIEELYYGPEILRFSLGFNALKEVSPNTPEFEMALKKLKNNAKAFYKNYDLATDKEVFVSASSMYSDAIDPSFLPSSFAIAKEKGDFEKLANTVYKKSIFCHEEKLMKVLNASQESIYKKVLKDPAFVIGKEIYDMYGNNIAPEYKKLGEEIDLSMRTYVKALKEVFPNREYVANVKGASKQYWSDANSTLRVTYGKIEGSEPRDGVQFKYYTTLEGVMEKRRTDVPKTHEFYVPQKLMDLYKNKDYGQYGEDGKMMVCITGSNHTTGGNSGSPVINAEGQLIGINFDRTWESTMSDLMFDPVKCRNIIVDIRYVLFVVDKYGECPRLIEEMTLVKNQ</sequence>
<dbReference type="Gene3D" id="2.40.10.10">
    <property type="entry name" value="Trypsin-like serine proteases"/>
    <property type="match status" value="1"/>
</dbReference>
<dbReference type="Pfam" id="PF10459">
    <property type="entry name" value="Peptidase_S46"/>
    <property type="match status" value="1"/>
</dbReference>
<feature type="chain" id="PRO_5031590403" description="Dipeptidyl-peptidase" evidence="7">
    <location>
        <begin position="22"/>
        <end position="727"/>
    </location>
</feature>
<organism evidence="8 9">
    <name type="scientific">Flammeovirga aprica JL-4</name>
    <dbReference type="NCBI Taxonomy" id="694437"/>
    <lineage>
        <taxon>Bacteria</taxon>
        <taxon>Pseudomonadati</taxon>
        <taxon>Bacteroidota</taxon>
        <taxon>Cytophagia</taxon>
        <taxon>Cytophagales</taxon>
        <taxon>Flammeovirgaceae</taxon>
        <taxon>Flammeovirga</taxon>
    </lineage>
</organism>
<dbReference type="PANTHER" id="PTHR38469">
    <property type="entry name" value="PERIPLASMIC PEPTIDASE SUBFAMILY S1B"/>
    <property type="match status" value="1"/>
</dbReference>
<feature type="signal peptide" evidence="7">
    <location>
        <begin position="1"/>
        <end position="21"/>
    </location>
</feature>
<comment type="caution">
    <text evidence="8">The sequence shown here is derived from an EMBL/GenBank/DDBJ whole genome shotgun (WGS) entry which is preliminary data.</text>
</comment>
<keyword evidence="6 7" id="KW-0720">Serine protease</keyword>
<keyword evidence="3 7" id="KW-0645">Protease</keyword>
<evidence type="ECO:0000256" key="7">
    <source>
        <dbReference type="RuleBase" id="RU366067"/>
    </source>
</evidence>
<dbReference type="Proteomes" id="UP000576082">
    <property type="component" value="Unassembled WGS sequence"/>
</dbReference>
<dbReference type="GO" id="GO:0006508">
    <property type="term" value="P:proteolysis"/>
    <property type="evidence" value="ECO:0007669"/>
    <property type="project" value="UniProtKB-KW"/>
</dbReference>
<accession>A0A7X9RRZ2</accession>
<comment type="function">
    <text evidence="7">Catalyzes the removal of dipeptides from the N-terminus of oligopeptides.</text>
</comment>